<organism evidence="2">
    <name type="scientific">bioreactor metagenome</name>
    <dbReference type="NCBI Taxonomy" id="1076179"/>
    <lineage>
        <taxon>unclassified sequences</taxon>
        <taxon>metagenomes</taxon>
        <taxon>ecological metagenomes</taxon>
    </lineage>
</organism>
<feature type="transmembrane region" description="Helical" evidence="1">
    <location>
        <begin position="30"/>
        <end position="47"/>
    </location>
</feature>
<proteinExistence type="predicted"/>
<sequence>MEFSYKGVALIPIITFLVDVLKSLGLKPRYAPFACLVLGILFGMFFLECRDIRENILQGILMGTSATGLYSNGRRASNTMKEMKNKRENKNKE</sequence>
<evidence type="ECO:0008006" key="3">
    <source>
        <dbReference type="Google" id="ProtNLM"/>
    </source>
</evidence>
<dbReference type="EMBL" id="VSSQ01020201">
    <property type="protein sequence ID" value="MPM64876.1"/>
    <property type="molecule type" value="Genomic_DNA"/>
</dbReference>
<accession>A0A645BI72</accession>
<keyword evidence="1" id="KW-0812">Transmembrane</keyword>
<comment type="caution">
    <text evidence="2">The sequence shown here is derived from an EMBL/GenBank/DDBJ whole genome shotgun (WGS) entry which is preliminary data.</text>
</comment>
<evidence type="ECO:0000313" key="2">
    <source>
        <dbReference type="EMBL" id="MPM64876.1"/>
    </source>
</evidence>
<keyword evidence="1" id="KW-1133">Transmembrane helix</keyword>
<feature type="transmembrane region" description="Helical" evidence="1">
    <location>
        <begin position="7"/>
        <end position="24"/>
    </location>
</feature>
<dbReference type="AlphaFoldDB" id="A0A645BI72"/>
<name>A0A645BI72_9ZZZZ</name>
<gene>
    <name evidence="2" type="ORF">SDC9_111767</name>
</gene>
<keyword evidence="1" id="KW-0472">Membrane</keyword>
<protein>
    <recommendedName>
        <fullName evidence="3">Holin</fullName>
    </recommendedName>
</protein>
<reference evidence="2" key="1">
    <citation type="submission" date="2019-08" db="EMBL/GenBank/DDBJ databases">
        <authorList>
            <person name="Kucharzyk K."/>
            <person name="Murdoch R.W."/>
            <person name="Higgins S."/>
            <person name="Loffler F."/>
        </authorList>
    </citation>
    <scope>NUCLEOTIDE SEQUENCE</scope>
</reference>
<evidence type="ECO:0000256" key="1">
    <source>
        <dbReference type="SAM" id="Phobius"/>
    </source>
</evidence>